<protein>
    <submittedName>
        <fullName evidence="1">Uncharacterized protein</fullName>
    </submittedName>
</protein>
<dbReference type="Proteomes" id="UP001382455">
    <property type="component" value="Unassembled WGS sequence"/>
</dbReference>
<evidence type="ECO:0000313" key="1">
    <source>
        <dbReference type="EMBL" id="MEI4548274.1"/>
    </source>
</evidence>
<accession>A0ABU8EMS9</accession>
<proteinExistence type="predicted"/>
<dbReference type="RefSeq" id="WP_336434296.1">
    <property type="nucleotide sequence ID" value="NZ_JBAWKS010000001.1"/>
</dbReference>
<comment type="caution">
    <text evidence="1">The sequence shown here is derived from an EMBL/GenBank/DDBJ whole genome shotgun (WGS) entry which is preliminary data.</text>
</comment>
<reference evidence="1 2" key="1">
    <citation type="submission" date="2023-12" db="EMBL/GenBank/DDBJ databases">
        <title>Friends and Foes: Symbiotic and Algicidal bacterial influence on Karenia brevis blooms.</title>
        <authorList>
            <person name="Fei C."/>
            <person name="Mohamed A.R."/>
            <person name="Booker A."/>
            <person name="Arshad M."/>
            <person name="Klass S."/>
            <person name="Ahn S."/>
            <person name="Gilbert P.M."/>
            <person name="Heil C.A."/>
            <person name="Martinez J.M."/>
            <person name="Amin S.A."/>
        </authorList>
    </citation>
    <scope>NUCLEOTIDE SEQUENCE [LARGE SCALE GENOMIC DNA]</scope>
    <source>
        <strain evidence="1 2">CE15</strain>
    </source>
</reference>
<evidence type="ECO:0000313" key="2">
    <source>
        <dbReference type="Proteomes" id="UP001382455"/>
    </source>
</evidence>
<sequence length="125" mass="14150">MADDTLATENIDIPVFFLAPEMPITQDAEPAFFVSVALTEMVMAEMCQKITDEETHTVFLTDYAFNEVTADWQRAVTNIESVQLHLKKGPQLAVMVCSENEQQFISPWLEFAPEFDLGLDDEDVE</sequence>
<keyword evidence="2" id="KW-1185">Reference proteome</keyword>
<gene>
    <name evidence="1" type="ORF">WAE96_00935</name>
</gene>
<dbReference type="EMBL" id="JBAWKS010000001">
    <property type="protein sequence ID" value="MEI4548274.1"/>
    <property type="molecule type" value="Genomic_DNA"/>
</dbReference>
<name>A0ABU8EMS9_9GAMM</name>
<organism evidence="1 2">
    <name type="scientific">Pseudoalteromonas spongiae</name>
    <dbReference type="NCBI Taxonomy" id="298657"/>
    <lineage>
        <taxon>Bacteria</taxon>
        <taxon>Pseudomonadati</taxon>
        <taxon>Pseudomonadota</taxon>
        <taxon>Gammaproteobacteria</taxon>
        <taxon>Alteromonadales</taxon>
        <taxon>Pseudoalteromonadaceae</taxon>
        <taxon>Pseudoalteromonas</taxon>
    </lineage>
</organism>